<keyword evidence="4" id="KW-1133">Transmembrane helix</keyword>
<gene>
    <name evidence="7" type="ORF">LSAT_V11C800419660</name>
</gene>
<dbReference type="InterPro" id="IPR001611">
    <property type="entry name" value="Leu-rich_rpt"/>
</dbReference>
<keyword evidence="3" id="KW-0732">Signal</keyword>
<dbReference type="Gene3D" id="3.80.10.10">
    <property type="entry name" value="Ribonuclease Inhibitor"/>
    <property type="match status" value="1"/>
</dbReference>
<evidence type="ECO:0000256" key="6">
    <source>
        <dbReference type="ARBA" id="ARBA00023180"/>
    </source>
</evidence>
<evidence type="ECO:0000256" key="1">
    <source>
        <dbReference type="ARBA" id="ARBA00004479"/>
    </source>
</evidence>
<reference evidence="7 8" key="1">
    <citation type="journal article" date="2017" name="Nat. Commun.">
        <title>Genome assembly with in vitro proximity ligation data and whole-genome triplication in lettuce.</title>
        <authorList>
            <person name="Reyes-Chin-Wo S."/>
            <person name="Wang Z."/>
            <person name="Yang X."/>
            <person name="Kozik A."/>
            <person name="Arikit S."/>
            <person name="Song C."/>
            <person name="Xia L."/>
            <person name="Froenicke L."/>
            <person name="Lavelle D.O."/>
            <person name="Truco M.J."/>
            <person name="Xia R."/>
            <person name="Zhu S."/>
            <person name="Xu C."/>
            <person name="Xu H."/>
            <person name="Xu X."/>
            <person name="Cox K."/>
            <person name="Korf I."/>
            <person name="Meyers B.C."/>
            <person name="Michelmore R.W."/>
        </authorList>
    </citation>
    <scope>NUCLEOTIDE SEQUENCE [LARGE SCALE GENOMIC DNA]</scope>
    <source>
        <strain evidence="8">cv. Salinas</strain>
        <tissue evidence="7">Seedlings</tissue>
    </source>
</reference>
<keyword evidence="5" id="KW-0472">Membrane</keyword>
<keyword evidence="8" id="KW-1185">Reference proteome</keyword>
<proteinExistence type="predicted"/>
<sequence length="334" mass="38390">MPNSKTTEKRKEKKPSCFKTRQKRINHVGIWRRCHLKQLSASFNHVDLETIKSLENISECSQYALERLDLYGTIPEKPFGRLTNLRGLDLSYNRFNRFNPRLRFLEVLDLSNNQVSGPISTFLGKLSQIDLSSNLLNGTIPVSVGKLSKLPSLHLSNNSLERVVSEAHFANLSMLKHLDTCSNTKLTFNVSHEWIPPFLLLLAILQMHVVQYYNLGYSMPIIPFLDLYHNKLNGPMKNLPYGYVFGGVLFVENKLFNESIPRSLCKSTYLALLHKSVVNWENAQVSCETAKWLKLNDNNFIELGNLRDLRVFDVGDNKLSRMDWIGLGKNLHLW</sequence>
<dbReference type="InterPro" id="IPR032675">
    <property type="entry name" value="LRR_dom_sf"/>
</dbReference>
<dbReference type="InterPro" id="IPR046956">
    <property type="entry name" value="RLP23-like"/>
</dbReference>
<evidence type="ECO:0008006" key="9">
    <source>
        <dbReference type="Google" id="ProtNLM"/>
    </source>
</evidence>
<dbReference type="PRINTS" id="PR00019">
    <property type="entry name" value="LEURICHRPT"/>
</dbReference>
<keyword evidence="6" id="KW-0325">Glycoprotein</keyword>
<dbReference type="SUPFAM" id="SSF52058">
    <property type="entry name" value="L domain-like"/>
    <property type="match status" value="1"/>
</dbReference>
<comment type="subcellular location">
    <subcellularLocation>
        <location evidence="1">Membrane</location>
        <topology evidence="1">Single-pass type I membrane protein</topology>
    </subcellularLocation>
</comment>
<dbReference type="Proteomes" id="UP000235145">
    <property type="component" value="Unassembled WGS sequence"/>
</dbReference>
<evidence type="ECO:0000256" key="3">
    <source>
        <dbReference type="ARBA" id="ARBA00022729"/>
    </source>
</evidence>
<organism evidence="7 8">
    <name type="scientific">Lactuca sativa</name>
    <name type="common">Garden lettuce</name>
    <dbReference type="NCBI Taxonomy" id="4236"/>
    <lineage>
        <taxon>Eukaryota</taxon>
        <taxon>Viridiplantae</taxon>
        <taxon>Streptophyta</taxon>
        <taxon>Embryophyta</taxon>
        <taxon>Tracheophyta</taxon>
        <taxon>Spermatophyta</taxon>
        <taxon>Magnoliopsida</taxon>
        <taxon>eudicotyledons</taxon>
        <taxon>Gunneridae</taxon>
        <taxon>Pentapetalae</taxon>
        <taxon>asterids</taxon>
        <taxon>campanulids</taxon>
        <taxon>Asterales</taxon>
        <taxon>Asteraceae</taxon>
        <taxon>Cichorioideae</taxon>
        <taxon>Cichorieae</taxon>
        <taxon>Lactucinae</taxon>
        <taxon>Lactuca</taxon>
    </lineage>
</organism>
<dbReference type="Pfam" id="PF00560">
    <property type="entry name" value="LRR_1"/>
    <property type="match status" value="1"/>
</dbReference>
<name>A0A9R1WXG4_LACSA</name>
<evidence type="ECO:0000313" key="8">
    <source>
        <dbReference type="Proteomes" id="UP000235145"/>
    </source>
</evidence>
<dbReference type="EMBL" id="NBSK02000008">
    <property type="protein sequence ID" value="KAJ0190819.1"/>
    <property type="molecule type" value="Genomic_DNA"/>
</dbReference>
<dbReference type="AlphaFoldDB" id="A0A9R1WXG4"/>
<comment type="caution">
    <text evidence="7">The sequence shown here is derived from an EMBL/GenBank/DDBJ whole genome shotgun (WGS) entry which is preliminary data.</text>
</comment>
<evidence type="ECO:0000256" key="4">
    <source>
        <dbReference type="ARBA" id="ARBA00022989"/>
    </source>
</evidence>
<dbReference type="PANTHER" id="PTHR48063:SF106">
    <property type="entry name" value="LEUCINE-RICH REPEAT DOMAIN, L DOMAIN-LIKE PROTEIN-RELATED"/>
    <property type="match status" value="1"/>
</dbReference>
<evidence type="ECO:0000313" key="7">
    <source>
        <dbReference type="EMBL" id="KAJ0190819.1"/>
    </source>
</evidence>
<evidence type="ECO:0000256" key="5">
    <source>
        <dbReference type="ARBA" id="ARBA00023136"/>
    </source>
</evidence>
<protein>
    <recommendedName>
        <fullName evidence="9">Leucine-rich repeat-containing N-terminal plant-type domain-containing protein</fullName>
    </recommendedName>
</protein>
<evidence type="ECO:0000256" key="2">
    <source>
        <dbReference type="ARBA" id="ARBA00022692"/>
    </source>
</evidence>
<dbReference type="GO" id="GO:0016020">
    <property type="term" value="C:membrane"/>
    <property type="evidence" value="ECO:0007669"/>
    <property type="project" value="UniProtKB-SubCell"/>
</dbReference>
<keyword evidence="2" id="KW-0812">Transmembrane</keyword>
<accession>A0A9R1WXG4</accession>
<dbReference type="PANTHER" id="PTHR48063">
    <property type="entry name" value="LRR RECEPTOR-LIKE KINASE"/>
    <property type="match status" value="1"/>
</dbReference>